<organism evidence="3 4">
    <name type="scientific">Sporosarcina soli</name>
    <dbReference type="NCBI Taxonomy" id="334736"/>
    <lineage>
        <taxon>Bacteria</taxon>
        <taxon>Bacillati</taxon>
        <taxon>Bacillota</taxon>
        <taxon>Bacilli</taxon>
        <taxon>Bacillales</taxon>
        <taxon>Caryophanaceae</taxon>
        <taxon>Sporosarcina</taxon>
    </lineage>
</organism>
<dbReference type="InterPro" id="IPR011042">
    <property type="entry name" value="6-blade_b-propeller_TolB-like"/>
</dbReference>
<dbReference type="EMBL" id="JBHSNO010000002">
    <property type="protein sequence ID" value="MFC5587898.1"/>
    <property type="molecule type" value="Genomic_DNA"/>
</dbReference>
<dbReference type="SUPFAM" id="SSF82171">
    <property type="entry name" value="DPP6 N-terminal domain-like"/>
    <property type="match status" value="1"/>
</dbReference>
<evidence type="ECO:0000313" key="3">
    <source>
        <dbReference type="EMBL" id="MFC5587898.1"/>
    </source>
</evidence>
<keyword evidence="2" id="KW-0472">Membrane</keyword>
<evidence type="ECO:0000256" key="1">
    <source>
        <dbReference type="ARBA" id="ARBA00009820"/>
    </source>
</evidence>
<sequence length="352" mass="40479">MNKIKIRKPIVLLLIPILAITVLLIIFGFVFQKSEDEKQQGLTPIFDVSTKGTIAYVAYYKGKAGIYLKHAEETFDNPVLQLDTKQSILDIVFTPDGSSLAFVSANKDVQSRLESSVHLLSLQTLTSEKLFTDLALLTELAFDPQNEDVLFYLRAGTFENYSPIASAHPHEFDLYSYQISDQLRQQFTELSKYSMRSLTISPDGKMAYVQMPDDAHVETAEDTFEMKQRVFQIPLDAPDDLSVVSNNDWEKDIYDFVIMPDRHSMIFQSVSQTGAEGIYEYELFYYDWDNDEEKQLTYLKQHTSHPMISPQNGKVYFMVDKQFGKRKADYQLYQMDADGENLESIPLNLENH</sequence>
<gene>
    <name evidence="3" type="ORF">ACFPRA_03120</name>
</gene>
<dbReference type="PANTHER" id="PTHR36842">
    <property type="entry name" value="PROTEIN TOLB HOMOLOG"/>
    <property type="match status" value="1"/>
</dbReference>
<dbReference type="RefSeq" id="WP_381430636.1">
    <property type="nucleotide sequence ID" value="NZ_JBHSNO010000002.1"/>
</dbReference>
<evidence type="ECO:0000313" key="4">
    <source>
        <dbReference type="Proteomes" id="UP001596109"/>
    </source>
</evidence>
<dbReference type="Proteomes" id="UP001596109">
    <property type="component" value="Unassembled WGS sequence"/>
</dbReference>
<comment type="caution">
    <text evidence="3">The sequence shown here is derived from an EMBL/GenBank/DDBJ whole genome shotgun (WGS) entry which is preliminary data.</text>
</comment>
<dbReference type="Pfam" id="PF07676">
    <property type="entry name" value="PD40"/>
    <property type="match status" value="1"/>
</dbReference>
<proteinExistence type="inferred from homology"/>
<accession>A0ABW0TFC7</accession>
<comment type="similarity">
    <text evidence="1">Belongs to the TolB family.</text>
</comment>
<keyword evidence="2" id="KW-1133">Transmembrane helix</keyword>
<dbReference type="InterPro" id="IPR011659">
    <property type="entry name" value="WD40"/>
</dbReference>
<evidence type="ECO:0000256" key="2">
    <source>
        <dbReference type="SAM" id="Phobius"/>
    </source>
</evidence>
<dbReference type="PANTHER" id="PTHR36842:SF1">
    <property type="entry name" value="PROTEIN TOLB"/>
    <property type="match status" value="1"/>
</dbReference>
<keyword evidence="4" id="KW-1185">Reference proteome</keyword>
<name>A0ABW0TFC7_9BACL</name>
<dbReference type="Gene3D" id="2.120.10.30">
    <property type="entry name" value="TolB, C-terminal domain"/>
    <property type="match status" value="2"/>
</dbReference>
<feature type="transmembrane region" description="Helical" evidence="2">
    <location>
        <begin position="12"/>
        <end position="31"/>
    </location>
</feature>
<keyword evidence="2" id="KW-0812">Transmembrane</keyword>
<reference evidence="4" key="1">
    <citation type="journal article" date="2019" name="Int. J. Syst. Evol. Microbiol.">
        <title>The Global Catalogue of Microorganisms (GCM) 10K type strain sequencing project: providing services to taxonomists for standard genome sequencing and annotation.</title>
        <authorList>
            <consortium name="The Broad Institute Genomics Platform"/>
            <consortium name="The Broad Institute Genome Sequencing Center for Infectious Disease"/>
            <person name="Wu L."/>
            <person name="Ma J."/>
        </authorList>
    </citation>
    <scope>NUCLEOTIDE SEQUENCE [LARGE SCALE GENOMIC DNA]</scope>
    <source>
        <strain evidence="4">CGMCC 4.1434</strain>
    </source>
</reference>
<protein>
    <submittedName>
        <fullName evidence="3">Uncharacterized protein</fullName>
    </submittedName>
</protein>